<name>A0ABX4HXG7_9GAMM</name>
<proteinExistence type="predicted"/>
<accession>A0ABX4HXG7</accession>
<gene>
    <name evidence="1" type="ORF">AWR36_012420</name>
</gene>
<evidence type="ECO:0000313" key="1">
    <source>
        <dbReference type="EMBL" id="PCO04794.1"/>
    </source>
</evidence>
<organism evidence="1 2">
    <name type="scientific">Microbulbifer flavimaris</name>
    <dbReference type="NCBI Taxonomy" id="1781068"/>
    <lineage>
        <taxon>Bacteria</taxon>
        <taxon>Pseudomonadati</taxon>
        <taxon>Pseudomonadota</taxon>
        <taxon>Gammaproteobacteria</taxon>
        <taxon>Cellvibrionales</taxon>
        <taxon>Microbulbiferaceae</taxon>
        <taxon>Microbulbifer</taxon>
    </lineage>
</organism>
<reference evidence="1" key="1">
    <citation type="submission" date="2017-08" db="EMBL/GenBank/DDBJ databases">
        <title>Microbulbifer marisrubri sp. nov., a halophilic alphaproteobacterium isolated from marine sediment of the Yellow Sea, China.</title>
        <authorList>
            <person name="Zhang G."/>
            <person name="Xiong Q."/>
        </authorList>
    </citation>
    <scope>NUCLEOTIDE SEQUENCE [LARGE SCALE GENOMIC DNA]</scope>
    <source>
        <strain evidence="1">WRN-8</strain>
    </source>
</reference>
<dbReference type="EMBL" id="LRFG02000004">
    <property type="protein sequence ID" value="PCO04794.1"/>
    <property type="molecule type" value="Genomic_DNA"/>
</dbReference>
<dbReference type="RefSeq" id="WP_067085405.1">
    <property type="nucleotide sequence ID" value="NZ_LRFG02000004.1"/>
</dbReference>
<protein>
    <submittedName>
        <fullName evidence="1">Uncharacterized protein</fullName>
    </submittedName>
</protein>
<comment type="caution">
    <text evidence="1">The sequence shown here is derived from an EMBL/GenBank/DDBJ whole genome shotgun (WGS) entry which is preliminary data.</text>
</comment>
<sequence length="116" mass="12537">MSGFKSEPYSSKASVLGGLMLLFALGPASAQERFVCKLGNSERIIEVVQVSPPAGLPCEVQYTKPSGTETLWRSQYQAGFCEARAREFAEKQAGWGWECARASDPQEDSSGPDTQG</sequence>
<evidence type="ECO:0000313" key="2">
    <source>
        <dbReference type="Proteomes" id="UP000218427"/>
    </source>
</evidence>
<dbReference type="Proteomes" id="UP000218427">
    <property type="component" value="Unassembled WGS sequence"/>
</dbReference>
<keyword evidence="2" id="KW-1185">Reference proteome</keyword>